<evidence type="ECO:0000259" key="13">
    <source>
        <dbReference type="Pfam" id="PF00306"/>
    </source>
</evidence>
<evidence type="ECO:0000259" key="14">
    <source>
        <dbReference type="Pfam" id="PF02874"/>
    </source>
</evidence>
<keyword evidence="11" id="KW-0375">Hydrogen ion transport</keyword>
<protein>
    <recommendedName>
        <fullName evidence="11">ATP synthase subunit alpha</fullName>
        <ecNumber evidence="11">7.1.2.2</ecNumber>
    </recommendedName>
    <alternativeName>
        <fullName evidence="11">ATP synthase F1 sector subunit alpha</fullName>
    </alternativeName>
    <alternativeName>
        <fullName evidence="11">F-ATPase subunit alpha</fullName>
    </alternativeName>
</protein>
<dbReference type="PROSITE" id="PS00152">
    <property type="entry name" value="ATPASE_ALPHA_BETA"/>
    <property type="match status" value="1"/>
</dbReference>
<dbReference type="Gene3D" id="2.40.30.20">
    <property type="match status" value="1"/>
</dbReference>
<keyword evidence="5 11" id="KW-0067">ATP-binding</keyword>
<evidence type="ECO:0000256" key="10">
    <source>
        <dbReference type="ARBA" id="ARBA00023310"/>
    </source>
</evidence>
<dbReference type="InterPro" id="IPR000194">
    <property type="entry name" value="ATPase_F1/V1/A1_a/bsu_nucl-bd"/>
</dbReference>
<feature type="domain" description="ATPase F1/V1/A1 complex alpha/beta subunit nucleotide-binding" evidence="12">
    <location>
        <begin position="153"/>
        <end position="366"/>
    </location>
</feature>
<evidence type="ECO:0000256" key="2">
    <source>
        <dbReference type="ARBA" id="ARBA00008936"/>
    </source>
</evidence>
<accession>K2AYE3</accession>
<dbReference type="Gene3D" id="1.20.150.20">
    <property type="entry name" value="ATP synthase alpha/beta chain, C-terminal domain"/>
    <property type="match status" value="1"/>
</dbReference>
<dbReference type="InterPro" id="IPR020003">
    <property type="entry name" value="ATPase_a/bsu_AS"/>
</dbReference>
<comment type="subcellular location">
    <subcellularLocation>
        <location evidence="11">Cell membrane</location>
        <topology evidence="11">Peripheral membrane protein</topology>
    </subcellularLocation>
    <subcellularLocation>
        <location evidence="1">Membrane</location>
    </subcellularLocation>
</comment>
<keyword evidence="7 11" id="KW-0406">Ion transport</keyword>
<reference evidence="15" key="1">
    <citation type="journal article" date="2012" name="Science">
        <title>Fermentation, hydrogen, and sulfur metabolism in multiple uncultivated bacterial phyla.</title>
        <authorList>
            <person name="Wrighton K.C."/>
            <person name="Thomas B.C."/>
            <person name="Sharon I."/>
            <person name="Miller C.S."/>
            <person name="Castelle C.J."/>
            <person name="VerBerkmoes N.C."/>
            <person name="Wilkins M.J."/>
            <person name="Hettich R.L."/>
            <person name="Lipton M.S."/>
            <person name="Williams K.H."/>
            <person name="Long P.E."/>
            <person name="Banfield J.F."/>
        </authorList>
    </citation>
    <scope>NUCLEOTIDE SEQUENCE [LARGE SCALE GENOMIC DNA]</scope>
</reference>
<dbReference type="InterPro" id="IPR027417">
    <property type="entry name" value="P-loop_NTPase"/>
</dbReference>
<evidence type="ECO:0000256" key="5">
    <source>
        <dbReference type="ARBA" id="ARBA00022840"/>
    </source>
</evidence>
<keyword evidence="11" id="KW-1003">Cell membrane</keyword>
<dbReference type="Pfam" id="PF02874">
    <property type="entry name" value="ATP-synt_ab_N"/>
    <property type="match status" value="1"/>
</dbReference>
<dbReference type="SUPFAM" id="SSF52540">
    <property type="entry name" value="P-loop containing nucleoside triphosphate hydrolases"/>
    <property type="match status" value="1"/>
</dbReference>
<dbReference type="InterPro" id="IPR004100">
    <property type="entry name" value="ATPase_F1/V1/A1_a/bsu_N"/>
</dbReference>
<dbReference type="HAMAP" id="MF_01346">
    <property type="entry name" value="ATP_synth_alpha_bact"/>
    <property type="match status" value="1"/>
</dbReference>
<keyword evidence="6 11" id="KW-1278">Translocase</keyword>
<dbReference type="Gene3D" id="3.40.50.300">
    <property type="entry name" value="P-loop containing nucleotide triphosphate hydrolases"/>
    <property type="match status" value="1"/>
</dbReference>
<dbReference type="NCBIfam" id="TIGR00962">
    <property type="entry name" value="atpA"/>
    <property type="match status" value="1"/>
</dbReference>
<dbReference type="Pfam" id="PF00006">
    <property type="entry name" value="ATP-synt_ab"/>
    <property type="match status" value="1"/>
</dbReference>
<evidence type="ECO:0000256" key="1">
    <source>
        <dbReference type="ARBA" id="ARBA00004370"/>
    </source>
</evidence>
<sequence>MTNINSLDGIIKEIQLKLDSAEINPERVNSWEVIYLGDGIAKVLGLRDISYNELVEFESGATWVALNLEKNFVWVVILSGFNTIKEWMIAKKTWKVLEVPVWPDLLGRVVDALGKPIDWLWEIKATEYYPTERVATGVMSRKSVHEPLETWLKAVDSLVPIGRWQRELIIWDRQTGKTQIAIDTILNQKWKWIKCIYVSIWQKDSKVVAIAEELKKAWAMDYTIIVSAGSSTPASMQWLSPFSGCAMAEYFMFNWEHALIIFDDLTKHANAYREMSLLLRRPPGREAYPWDVFYLHSRLLERSAKLNDKLGAWSLTALPIIETQAGDVSAYIPTNVISITDGQIFLETSLFNAGIKPAINVWLSVSRVWWSAQTKAMKKVSGTLKLSLAQYRELEAFSQFASDLDEDTRKDLERGKRNVEVLKQWIYSPVASEKQVCIVFASTNWYLDSIEVSKISEFEKDLYTKLEKEETILNSIRSEKVLNDETLAKLIKVLENLKEMY</sequence>
<dbReference type="FunFam" id="3.40.50.300:FF:000002">
    <property type="entry name" value="ATP synthase subunit alpha"/>
    <property type="match status" value="1"/>
</dbReference>
<feature type="domain" description="ATPase F1/V1/A1 complex alpha/beta subunit N-terminal" evidence="14">
    <location>
        <begin position="33"/>
        <end position="91"/>
    </location>
</feature>
<keyword evidence="3 11" id="KW-0813">Transport</keyword>
<keyword evidence="4 11" id="KW-0547">Nucleotide-binding</keyword>
<keyword evidence="10 11" id="KW-0066">ATP synthesis</keyword>
<evidence type="ECO:0000256" key="11">
    <source>
        <dbReference type="HAMAP-Rule" id="MF_01346"/>
    </source>
</evidence>
<evidence type="ECO:0000256" key="9">
    <source>
        <dbReference type="ARBA" id="ARBA00023196"/>
    </source>
</evidence>
<dbReference type="InterPro" id="IPR000793">
    <property type="entry name" value="ATP_synth_asu_C"/>
</dbReference>
<dbReference type="SUPFAM" id="SSF50615">
    <property type="entry name" value="N-terminal domain of alpha and beta subunits of F1 ATP synthase"/>
    <property type="match status" value="1"/>
</dbReference>
<dbReference type="InterPro" id="IPR005294">
    <property type="entry name" value="ATP_synth_F1_asu"/>
</dbReference>
<dbReference type="EC" id="7.1.2.2" evidence="11"/>
<evidence type="ECO:0000256" key="4">
    <source>
        <dbReference type="ARBA" id="ARBA00022741"/>
    </source>
</evidence>
<organism evidence="15">
    <name type="scientific">uncultured bacterium</name>
    <name type="common">gcode 4</name>
    <dbReference type="NCBI Taxonomy" id="1234023"/>
    <lineage>
        <taxon>Bacteria</taxon>
        <taxon>environmental samples</taxon>
    </lineage>
</organism>
<dbReference type="GO" id="GO:0045259">
    <property type="term" value="C:proton-transporting ATP synthase complex"/>
    <property type="evidence" value="ECO:0007669"/>
    <property type="project" value="UniProtKB-KW"/>
</dbReference>
<evidence type="ECO:0000256" key="3">
    <source>
        <dbReference type="ARBA" id="ARBA00022448"/>
    </source>
</evidence>
<evidence type="ECO:0000256" key="6">
    <source>
        <dbReference type="ARBA" id="ARBA00022967"/>
    </source>
</evidence>
<evidence type="ECO:0000256" key="7">
    <source>
        <dbReference type="ARBA" id="ARBA00023065"/>
    </source>
</evidence>
<dbReference type="AlphaFoldDB" id="K2AYE3"/>
<dbReference type="InterPro" id="IPR033732">
    <property type="entry name" value="ATP_synth_F1_a_nt-bd_dom"/>
</dbReference>
<dbReference type="PANTHER" id="PTHR48082">
    <property type="entry name" value="ATP SYNTHASE SUBUNIT ALPHA, MITOCHONDRIAL"/>
    <property type="match status" value="1"/>
</dbReference>
<comment type="similarity">
    <text evidence="2 11">Belongs to the ATPase alpha/beta chains family.</text>
</comment>
<dbReference type="CDD" id="cd01132">
    <property type="entry name" value="F1-ATPase_alpha_CD"/>
    <property type="match status" value="1"/>
</dbReference>
<dbReference type="GO" id="GO:0043531">
    <property type="term" value="F:ADP binding"/>
    <property type="evidence" value="ECO:0007669"/>
    <property type="project" value="TreeGrafter"/>
</dbReference>
<name>K2AYE3_9BACT</name>
<comment type="function">
    <text evidence="11">Produces ATP from ADP in the presence of a proton gradient across the membrane. The alpha chain is a regulatory subunit.</text>
</comment>
<dbReference type="NCBIfam" id="NF009884">
    <property type="entry name" value="PRK13343.1"/>
    <property type="match status" value="1"/>
</dbReference>
<dbReference type="Pfam" id="PF00306">
    <property type="entry name" value="ATP-synt_ab_C"/>
    <property type="match status" value="1"/>
</dbReference>
<evidence type="ECO:0000313" key="15">
    <source>
        <dbReference type="EMBL" id="EKD66752.1"/>
    </source>
</evidence>
<dbReference type="SUPFAM" id="SSF47917">
    <property type="entry name" value="C-terminal domain of alpha and beta subunits of F1 ATP synthase"/>
    <property type="match status" value="1"/>
</dbReference>
<comment type="caution">
    <text evidence="15">The sequence shown here is derived from an EMBL/GenBank/DDBJ whole genome shotgun (WGS) entry which is preliminary data.</text>
</comment>
<gene>
    <name evidence="11" type="primary">atpA</name>
    <name evidence="15" type="ORF">ACD_49C00014G0006</name>
</gene>
<proteinExistence type="inferred from homology"/>
<comment type="catalytic activity">
    <reaction evidence="11">
        <text>ATP + H2O + 4 H(+)(in) = ADP + phosphate + 5 H(+)(out)</text>
        <dbReference type="Rhea" id="RHEA:57720"/>
        <dbReference type="ChEBI" id="CHEBI:15377"/>
        <dbReference type="ChEBI" id="CHEBI:15378"/>
        <dbReference type="ChEBI" id="CHEBI:30616"/>
        <dbReference type="ChEBI" id="CHEBI:43474"/>
        <dbReference type="ChEBI" id="CHEBI:456216"/>
        <dbReference type="EC" id="7.1.2.2"/>
    </reaction>
</comment>
<keyword evidence="9 11" id="KW-0139">CF(1)</keyword>
<evidence type="ECO:0000259" key="12">
    <source>
        <dbReference type="Pfam" id="PF00006"/>
    </source>
</evidence>
<dbReference type="FunFam" id="1.20.150.20:FF:000001">
    <property type="entry name" value="ATP synthase subunit alpha"/>
    <property type="match status" value="1"/>
</dbReference>
<evidence type="ECO:0000256" key="8">
    <source>
        <dbReference type="ARBA" id="ARBA00023136"/>
    </source>
</evidence>
<dbReference type="CDD" id="cd18113">
    <property type="entry name" value="ATP-synt_F1_alpha_C"/>
    <property type="match status" value="1"/>
</dbReference>
<feature type="site" description="Required for activity" evidence="11">
    <location>
        <position position="364"/>
    </location>
</feature>
<dbReference type="GO" id="GO:0005886">
    <property type="term" value="C:plasma membrane"/>
    <property type="evidence" value="ECO:0007669"/>
    <property type="project" value="UniProtKB-SubCell"/>
</dbReference>
<dbReference type="EMBL" id="AMFJ01021600">
    <property type="protein sequence ID" value="EKD66752.1"/>
    <property type="molecule type" value="Genomic_DNA"/>
</dbReference>
<dbReference type="GO" id="GO:0005524">
    <property type="term" value="F:ATP binding"/>
    <property type="evidence" value="ECO:0007669"/>
    <property type="project" value="UniProtKB-UniRule"/>
</dbReference>
<dbReference type="PANTHER" id="PTHR48082:SF2">
    <property type="entry name" value="ATP SYNTHASE SUBUNIT ALPHA, MITOCHONDRIAL"/>
    <property type="match status" value="1"/>
</dbReference>
<dbReference type="InterPro" id="IPR036121">
    <property type="entry name" value="ATPase_F1/V1/A1_a/bsu_N_sf"/>
</dbReference>
<keyword evidence="8 11" id="KW-0472">Membrane</keyword>
<dbReference type="InterPro" id="IPR038376">
    <property type="entry name" value="ATP_synth_asu_C_sf"/>
</dbReference>
<feature type="domain" description="ATP synthase alpha subunit C-terminal" evidence="13">
    <location>
        <begin position="373"/>
        <end position="496"/>
    </location>
</feature>
<comment type="caution">
    <text evidence="11">Lacks conserved residue(s) required for the propagation of feature annotation.</text>
</comment>
<dbReference type="InterPro" id="IPR023366">
    <property type="entry name" value="ATP_synth_asu-like_sf"/>
</dbReference>
<dbReference type="GO" id="GO:0046933">
    <property type="term" value="F:proton-transporting ATP synthase activity, rotational mechanism"/>
    <property type="evidence" value="ECO:0007669"/>
    <property type="project" value="UniProtKB-UniRule"/>
</dbReference>